<dbReference type="Proteomes" id="UP000620124">
    <property type="component" value="Unassembled WGS sequence"/>
</dbReference>
<dbReference type="InterPro" id="IPR050248">
    <property type="entry name" value="Polysacc_deacetylase_ArnD"/>
</dbReference>
<dbReference type="EMBL" id="JACAZI010000002">
    <property type="protein sequence ID" value="KAF7369779.1"/>
    <property type="molecule type" value="Genomic_DNA"/>
</dbReference>
<evidence type="ECO:0000256" key="9">
    <source>
        <dbReference type="ARBA" id="ARBA00023288"/>
    </source>
</evidence>
<comment type="cofactor">
    <cofactor evidence="1">
        <name>Co(2+)</name>
        <dbReference type="ChEBI" id="CHEBI:48828"/>
    </cofactor>
</comment>
<evidence type="ECO:0000259" key="16">
    <source>
        <dbReference type="PROSITE" id="PS51677"/>
    </source>
</evidence>
<evidence type="ECO:0000256" key="8">
    <source>
        <dbReference type="ARBA" id="ARBA00023285"/>
    </source>
</evidence>
<evidence type="ECO:0000256" key="15">
    <source>
        <dbReference type="SAM" id="SignalP"/>
    </source>
</evidence>
<evidence type="ECO:0000313" key="17">
    <source>
        <dbReference type="EMBL" id="KAF7369779.1"/>
    </source>
</evidence>
<dbReference type="GO" id="GO:0005886">
    <property type="term" value="C:plasma membrane"/>
    <property type="evidence" value="ECO:0007669"/>
    <property type="project" value="UniProtKB-SubCell"/>
</dbReference>
<evidence type="ECO:0000313" key="18">
    <source>
        <dbReference type="Proteomes" id="UP000620124"/>
    </source>
</evidence>
<proteinExistence type="predicted"/>
<reference evidence="17" key="1">
    <citation type="submission" date="2020-05" db="EMBL/GenBank/DDBJ databases">
        <title>Mycena genomes resolve the evolution of fungal bioluminescence.</title>
        <authorList>
            <person name="Tsai I.J."/>
        </authorList>
    </citation>
    <scope>NUCLEOTIDE SEQUENCE</scope>
    <source>
        <strain evidence="17">CCC161011</strain>
    </source>
</reference>
<evidence type="ECO:0000256" key="5">
    <source>
        <dbReference type="ARBA" id="ARBA00023024"/>
    </source>
</evidence>
<accession>A0A8H6Z2K1</accession>
<evidence type="ECO:0000256" key="10">
    <source>
        <dbReference type="ARBA" id="ARBA00023316"/>
    </source>
</evidence>
<keyword evidence="8" id="KW-0170">Cobalt</keyword>
<keyword evidence="10" id="KW-0961">Cell wall biogenesis/degradation</keyword>
<dbReference type="AlphaFoldDB" id="A0A8H6Z2K1"/>
<feature type="domain" description="NodB homology" evidence="16">
    <location>
        <begin position="141"/>
        <end position="364"/>
    </location>
</feature>
<evidence type="ECO:0000256" key="1">
    <source>
        <dbReference type="ARBA" id="ARBA00001941"/>
    </source>
</evidence>
<dbReference type="SUPFAM" id="SSF88713">
    <property type="entry name" value="Glycoside hydrolase/deacetylase"/>
    <property type="match status" value="1"/>
</dbReference>
<dbReference type="GO" id="GO:0009272">
    <property type="term" value="P:fungal-type cell wall biogenesis"/>
    <property type="evidence" value="ECO:0007669"/>
    <property type="project" value="UniProtKB-ARBA"/>
</dbReference>
<evidence type="ECO:0000256" key="6">
    <source>
        <dbReference type="ARBA" id="ARBA00023136"/>
    </source>
</evidence>
<dbReference type="InterPro" id="IPR011330">
    <property type="entry name" value="Glyco_hydro/deAcase_b/a-brl"/>
</dbReference>
<dbReference type="OrthoDB" id="407355at2759"/>
<keyword evidence="7" id="KW-0119">Carbohydrate metabolism</keyword>
<dbReference type="PANTHER" id="PTHR10587:SF98">
    <property type="entry name" value="CHITIN DEACETYLASE"/>
    <property type="match status" value="1"/>
</dbReference>
<dbReference type="GO" id="GO:0000272">
    <property type="term" value="P:polysaccharide catabolic process"/>
    <property type="evidence" value="ECO:0007669"/>
    <property type="project" value="UniProtKB-KW"/>
</dbReference>
<comment type="catalytic activity">
    <reaction evidence="13">
        <text>[(1-&gt;4)-N-acetyl-beta-D-glucosaminyl](n) + n H2O = chitosan + n acetate</text>
        <dbReference type="Rhea" id="RHEA:10464"/>
        <dbReference type="Rhea" id="RHEA-COMP:9593"/>
        <dbReference type="Rhea" id="RHEA-COMP:9597"/>
        <dbReference type="ChEBI" id="CHEBI:15377"/>
        <dbReference type="ChEBI" id="CHEBI:17029"/>
        <dbReference type="ChEBI" id="CHEBI:30089"/>
        <dbReference type="ChEBI" id="CHEBI:57704"/>
        <dbReference type="EC" id="3.5.1.41"/>
    </reaction>
    <physiologicalReaction direction="left-to-right" evidence="13">
        <dbReference type="Rhea" id="RHEA:10465"/>
    </physiologicalReaction>
</comment>
<dbReference type="PROSITE" id="PS51677">
    <property type="entry name" value="NODB"/>
    <property type="match status" value="1"/>
</dbReference>
<comment type="caution">
    <text evidence="17">The sequence shown here is derived from an EMBL/GenBank/DDBJ whole genome shotgun (WGS) entry which is preliminary data.</text>
</comment>
<feature type="signal peptide" evidence="15">
    <location>
        <begin position="1"/>
        <end position="24"/>
    </location>
</feature>
<dbReference type="PANTHER" id="PTHR10587">
    <property type="entry name" value="GLYCOSYL TRANSFERASE-RELATED"/>
    <property type="match status" value="1"/>
</dbReference>
<evidence type="ECO:0000256" key="11">
    <source>
        <dbReference type="ARBA" id="ARBA00023326"/>
    </source>
</evidence>
<evidence type="ECO:0000256" key="2">
    <source>
        <dbReference type="ARBA" id="ARBA00004609"/>
    </source>
</evidence>
<dbReference type="GO" id="GO:0004099">
    <property type="term" value="F:chitin deacetylase activity"/>
    <property type="evidence" value="ECO:0007669"/>
    <property type="project" value="UniProtKB-EC"/>
</dbReference>
<keyword evidence="15" id="KW-0732">Signal</keyword>
<feature type="region of interest" description="Disordered" evidence="14">
    <location>
        <begin position="390"/>
        <end position="411"/>
    </location>
</feature>
<dbReference type="InterPro" id="IPR002509">
    <property type="entry name" value="NODB_dom"/>
</dbReference>
<name>A0A8H6Z2K1_9AGAR</name>
<feature type="compositionally biased region" description="Low complexity" evidence="14">
    <location>
        <begin position="394"/>
        <end position="409"/>
    </location>
</feature>
<sequence length="441" mass="47252">MYPSSISTLAKVGISLLLASRVRAQDRTTEQGEAAINDPAVECAIYSYPPVASAVAGGQFPPIWQPVTSVPANDTEGRAKFLAINGSIPAISPKGTMAGDFSNFTPTYSSTDPDCWWTYHQCTTPKLSGLSPDVASVPEPRTLGYGFDDGPNCSHNAFYDYLSARGQSATMFFIGSNVLDWPLEAQRAIADGHEVCAHTWSHRYMTSFTNEGAFGELWYSLKAIKLVTGVTPKCWRPPYGDVDDRIRYIATQLGLETVIWKYDSFDWMVCPSLLPHEILLADTGANTHASQVGTNGVTQATVQANYDALIGNVSAGTFDTVGAIMLTHELNNFTMQAAIDNYPALVKAFDHLVPIAVAQNKTQPYVETNYTMPSFAQYISNHSAASSLKGLNDTSASGSGSGQGAQATGSGAGVSMRLPVRRSVGVLAAFVVVTGAMRWAV</sequence>
<dbReference type="EC" id="3.5.1.41" evidence="12"/>
<evidence type="ECO:0000256" key="7">
    <source>
        <dbReference type="ARBA" id="ARBA00023277"/>
    </source>
</evidence>
<feature type="chain" id="PRO_5034981651" description="chitin deacetylase" evidence="15">
    <location>
        <begin position="25"/>
        <end position="441"/>
    </location>
</feature>
<evidence type="ECO:0000256" key="14">
    <source>
        <dbReference type="SAM" id="MobiDB-lite"/>
    </source>
</evidence>
<keyword evidence="5" id="KW-0146">Chitin degradation</keyword>
<keyword evidence="3" id="KW-1003">Cell membrane</keyword>
<gene>
    <name evidence="17" type="ORF">MVEN_00310000</name>
</gene>
<evidence type="ECO:0000256" key="4">
    <source>
        <dbReference type="ARBA" id="ARBA00022622"/>
    </source>
</evidence>
<dbReference type="GO" id="GO:0071555">
    <property type="term" value="P:cell wall organization"/>
    <property type="evidence" value="ECO:0007669"/>
    <property type="project" value="UniProtKB-KW"/>
</dbReference>
<dbReference type="Pfam" id="PF01522">
    <property type="entry name" value="Polysacc_deac_1"/>
    <property type="match status" value="1"/>
</dbReference>
<keyword evidence="4" id="KW-0325">Glycoprotein</keyword>
<evidence type="ECO:0000256" key="13">
    <source>
        <dbReference type="ARBA" id="ARBA00048494"/>
    </source>
</evidence>
<comment type="subcellular location">
    <subcellularLocation>
        <location evidence="2">Cell membrane</location>
        <topology evidence="2">Lipid-anchor</topology>
        <topology evidence="2">GPI-anchor</topology>
    </subcellularLocation>
</comment>
<organism evidence="17 18">
    <name type="scientific">Mycena venus</name>
    <dbReference type="NCBI Taxonomy" id="2733690"/>
    <lineage>
        <taxon>Eukaryota</taxon>
        <taxon>Fungi</taxon>
        <taxon>Dikarya</taxon>
        <taxon>Basidiomycota</taxon>
        <taxon>Agaricomycotina</taxon>
        <taxon>Agaricomycetes</taxon>
        <taxon>Agaricomycetidae</taxon>
        <taxon>Agaricales</taxon>
        <taxon>Marasmiineae</taxon>
        <taxon>Mycenaceae</taxon>
        <taxon>Mycena</taxon>
    </lineage>
</organism>
<keyword evidence="6" id="KW-0472">Membrane</keyword>
<keyword evidence="9" id="KW-0449">Lipoprotein</keyword>
<keyword evidence="11" id="KW-0624">Polysaccharide degradation</keyword>
<dbReference type="GO" id="GO:0098552">
    <property type="term" value="C:side of membrane"/>
    <property type="evidence" value="ECO:0007669"/>
    <property type="project" value="UniProtKB-KW"/>
</dbReference>
<keyword evidence="18" id="KW-1185">Reference proteome</keyword>
<keyword evidence="4" id="KW-0336">GPI-anchor</keyword>
<dbReference type="GO" id="GO:0006032">
    <property type="term" value="P:chitin catabolic process"/>
    <property type="evidence" value="ECO:0007669"/>
    <property type="project" value="UniProtKB-KW"/>
</dbReference>
<dbReference type="Gene3D" id="3.20.20.370">
    <property type="entry name" value="Glycoside hydrolase/deacetylase"/>
    <property type="match status" value="1"/>
</dbReference>
<evidence type="ECO:0000256" key="3">
    <source>
        <dbReference type="ARBA" id="ARBA00022475"/>
    </source>
</evidence>
<evidence type="ECO:0000256" key="12">
    <source>
        <dbReference type="ARBA" id="ARBA00024056"/>
    </source>
</evidence>
<protein>
    <recommendedName>
        <fullName evidence="12">chitin deacetylase</fullName>
        <ecNumber evidence="12">3.5.1.41</ecNumber>
    </recommendedName>
</protein>